<evidence type="ECO:0000256" key="12">
    <source>
        <dbReference type="ARBA" id="ARBA00023098"/>
    </source>
</evidence>
<dbReference type="GO" id="GO:0004144">
    <property type="term" value="F:diacylglycerol O-acyltransferase activity"/>
    <property type="evidence" value="ECO:0007669"/>
    <property type="project" value="UniProtKB-EC"/>
</dbReference>
<evidence type="ECO:0000256" key="15">
    <source>
        <dbReference type="SAM" id="Phobius"/>
    </source>
</evidence>
<comment type="pathway">
    <text evidence="3">Lipid metabolism.</text>
</comment>
<dbReference type="InterPro" id="IPR007130">
    <property type="entry name" value="DAGAT"/>
</dbReference>
<dbReference type="Pfam" id="PF03982">
    <property type="entry name" value="DAGAT"/>
    <property type="match status" value="2"/>
</dbReference>
<comment type="similarity">
    <text evidence="4">Belongs to the diacylglycerol acyltransferase family.</text>
</comment>
<evidence type="ECO:0000256" key="10">
    <source>
        <dbReference type="ARBA" id="ARBA00022824"/>
    </source>
</evidence>
<dbReference type="PANTHER" id="PTHR12317">
    <property type="entry name" value="DIACYLGLYCEROL O-ACYLTRANSFERASE"/>
    <property type="match status" value="1"/>
</dbReference>
<sequence length="238" mass="26862">MINTDQVSSEFPSEGVLVRKRSTHNRTKPYGKRIKEFIAVCQWVLGFLCFGLLCLFLSIFLFLSLLKHLFILTVFTVGHPGQEIPIEVSLAEQIYVVTLIGLITGYLIYWQDDLGAEDRGGHLRPWLRKLTLWDYLANYFPVQLVLSEELCAHSVADAKSPSQVELIKGTGFRGLAVDRNYIVGYHPHGVFCTGAFVNFITEATGFTQVFPGITTWLAVLKAHFKSPVYRDYLLSLGK</sequence>
<organism evidence="16 17">
    <name type="scientific">Fasciolopsis buskii</name>
    <dbReference type="NCBI Taxonomy" id="27845"/>
    <lineage>
        <taxon>Eukaryota</taxon>
        <taxon>Metazoa</taxon>
        <taxon>Spiralia</taxon>
        <taxon>Lophotrochozoa</taxon>
        <taxon>Platyhelminthes</taxon>
        <taxon>Trematoda</taxon>
        <taxon>Digenea</taxon>
        <taxon>Plagiorchiida</taxon>
        <taxon>Echinostomata</taxon>
        <taxon>Echinostomatoidea</taxon>
        <taxon>Fasciolidae</taxon>
        <taxon>Fasciolopsis</taxon>
    </lineage>
</organism>
<evidence type="ECO:0000256" key="5">
    <source>
        <dbReference type="ARBA" id="ARBA00013244"/>
    </source>
</evidence>
<evidence type="ECO:0000256" key="11">
    <source>
        <dbReference type="ARBA" id="ARBA00022989"/>
    </source>
</evidence>
<keyword evidence="17" id="KW-1185">Reference proteome</keyword>
<gene>
    <name evidence="16" type="ORF">FBUS_01204</name>
</gene>
<dbReference type="PANTHER" id="PTHR12317:SF0">
    <property type="entry name" value="ACYLTRANSFERASE"/>
    <property type="match status" value="1"/>
</dbReference>
<name>A0A8E0RQZ3_9TREM</name>
<comment type="pathway">
    <text evidence="2">Glycerolipid metabolism; triacylglycerol biosynthesis.</text>
</comment>
<proteinExistence type="inferred from homology"/>
<feature type="transmembrane region" description="Helical" evidence="15">
    <location>
        <begin position="90"/>
        <end position="109"/>
    </location>
</feature>
<evidence type="ECO:0000256" key="8">
    <source>
        <dbReference type="ARBA" id="ARBA00022692"/>
    </source>
</evidence>
<keyword evidence="7" id="KW-0808">Transferase</keyword>
<dbReference type="Proteomes" id="UP000728185">
    <property type="component" value="Unassembled WGS sequence"/>
</dbReference>
<evidence type="ECO:0000256" key="13">
    <source>
        <dbReference type="ARBA" id="ARBA00023136"/>
    </source>
</evidence>
<keyword evidence="6" id="KW-0444">Lipid biosynthesis</keyword>
<evidence type="ECO:0000313" key="16">
    <source>
        <dbReference type="EMBL" id="KAA0185666.1"/>
    </source>
</evidence>
<comment type="caution">
    <text evidence="16">The sequence shown here is derived from an EMBL/GenBank/DDBJ whole genome shotgun (WGS) entry which is preliminary data.</text>
</comment>
<reference evidence="16" key="1">
    <citation type="submission" date="2019-05" db="EMBL/GenBank/DDBJ databases">
        <title>Annotation for the trematode Fasciolopsis buski.</title>
        <authorList>
            <person name="Choi Y.-J."/>
        </authorList>
    </citation>
    <scope>NUCLEOTIDE SEQUENCE</scope>
    <source>
        <strain evidence="16">HT</strain>
        <tissue evidence="16">Whole worm</tissue>
    </source>
</reference>
<evidence type="ECO:0000256" key="4">
    <source>
        <dbReference type="ARBA" id="ARBA00005420"/>
    </source>
</evidence>
<evidence type="ECO:0000256" key="1">
    <source>
        <dbReference type="ARBA" id="ARBA00004477"/>
    </source>
</evidence>
<keyword evidence="10" id="KW-0256">Endoplasmic reticulum</keyword>
<evidence type="ECO:0000256" key="2">
    <source>
        <dbReference type="ARBA" id="ARBA00004771"/>
    </source>
</evidence>
<keyword evidence="13 15" id="KW-0472">Membrane</keyword>
<comment type="subcellular location">
    <subcellularLocation>
        <location evidence="1">Endoplasmic reticulum membrane</location>
        <topology evidence="1">Multi-pass membrane protein</topology>
    </subcellularLocation>
</comment>
<evidence type="ECO:0000256" key="7">
    <source>
        <dbReference type="ARBA" id="ARBA00022679"/>
    </source>
</evidence>
<evidence type="ECO:0000256" key="6">
    <source>
        <dbReference type="ARBA" id="ARBA00022516"/>
    </source>
</evidence>
<protein>
    <recommendedName>
        <fullName evidence="5">diacylglycerol O-acyltransferase</fullName>
        <ecNumber evidence="5">2.3.1.20</ecNumber>
    </recommendedName>
</protein>
<keyword evidence="14" id="KW-0012">Acyltransferase</keyword>
<keyword evidence="11 15" id="KW-1133">Transmembrane helix</keyword>
<evidence type="ECO:0000256" key="3">
    <source>
        <dbReference type="ARBA" id="ARBA00005189"/>
    </source>
</evidence>
<keyword evidence="12" id="KW-0443">Lipid metabolism</keyword>
<evidence type="ECO:0000313" key="17">
    <source>
        <dbReference type="Proteomes" id="UP000728185"/>
    </source>
</evidence>
<accession>A0A8E0RQZ3</accession>
<keyword evidence="9" id="KW-0319">Glycerol metabolism</keyword>
<feature type="transmembrane region" description="Helical" evidence="15">
    <location>
        <begin position="37"/>
        <end position="70"/>
    </location>
</feature>
<dbReference type="GO" id="GO:0006071">
    <property type="term" value="P:glycerol metabolic process"/>
    <property type="evidence" value="ECO:0007669"/>
    <property type="project" value="UniProtKB-KW"/>
</dbReference>
<dbReference type="EC" id="2.3.1.20" evidence="5"/>
<dbReference type="GO" id="GO:0019432">
    <property type="term" value="P:triglyceride biosynthetic process"/>
    <property type="evidence" value="ECO:0007669"/>
    <property type="project" value="TreeGrafter"/>
</dbReference>
<evidence type="ECO:0000256" key="9">
    <source>
        <dbReference type="ARBA" id="ARBA00022798"/>
    </source>
</evidence>
<keyword evidence="8 15" id="KW-0812">Transmembrane</keyword>
<dbReference type="GO" id="GO:0005789">
    <property type="term" value="C:endoplasmic reticulum membrane"/>
    <property type="evidence" value="ECO:0007669"/>
    <property type="project" value="UniProtKB-SubCell"/>
</dbReference>
<dbReference type="OrthoDB" id="264532at2759"/>
<evidence type="ECO:0000256" key="14">
    <source>
        <dbReference type="ARBA" id="ARBA00023315"/>
    </source>
</evidence>
<dbReference type="EMBL" id="LUCM01010312">
    <property type="protein sequence ID" value="KAA0185666.1"/>
    <property type="molecule type" value="Genomic_DNA"/>
</dbReference>
<dbReference type="AlphaFoldDB" id="A0A8E0RQZ3"/>